<dbReference type="EMBL" id="JBHTIR010000003">
    <property type="protein sequence ID" value="MFD0850631.1"/>
    <property type="molecule type" value="Genomic_DNA"/>
</dbReference>
<feature type="non-terminal residue" evidence="2">
    <location>
        <position position="89"/>
    </location>
</feature>
<reference evidence="3" key="1">
    <citation type="journal article" date="2019" name="Int. J. Syst. Evol. Microbiol.">
        <title>The Global Catalogue of Microorganisms (GCM) 10K type strain sequencing project: providing services to taxonomists for standard genome sequencing and annotation.</title>
        <authorList>
            <consortium name="The Broad Institute Genomics Platform"/>
            <consortium name="The Broad Institute Genome Sequencing Center for Infectious Disease"/>
            <person name="Wu L."/>
            <person name="Ma J."/>
        </authorList>
    </citation>
    <scope>NUCLEOTIDE SEQUENCE [LARGE SCALE GENOMIC DNA]</scope>
    <source>
        <strain evidence="3">JCM 31696</strain>
    </source>
</reference>
<feature type="region of interest" description="Disordered" evidence="1">
    <location>
        <begin position="1"/>
        <end position="60"/>
    </location>
</feature>
<dbReference type="Proteomes" id="UP001597083">
    <property type="component" value="Unassembled WGS sequence"/>
</dbReference>
<name>A0ABW3C7Y9_9ACTN</name>
<accession>A0ABW3C7Y9</accession>
<comment type="caution">
    <text evidence="2">The sequence shown here is derived from an EMBL/GenBank/DDBJ whole genome shotgun (WGS) entry which is preliminary data.</text>
</comment>
<gene>
    <name evidence="2" type="ORF">ACFQ07_00045</name>
</gene>
<feature type="compositionally biased region" description="Basic and acidic residues" evidence="1">
    <location>
        <begin position="10"/>
        <end position="34"/>
    </location>
</feature>
<evidence type="ECO:0000256" key="1">
    <source>
        <dbReference type="SAM" id="MobiDB-lite"/>
    </source>
</evidence>
<keyword evidence="3" id="KW-1185">Reference proteome</keyword>
<protein>
    <submittedName>
        <fullName evidence="2">Uncharacterized protein</fullName>
    </submittedName>
</protein>
<organism evidence="2 3">
    <name type="scientific">Actinomadura adrarensis</name>
    <dbReference type="NCBI Taxonomy" id="1819600"/>
    <lineage>
        <taxon>Bacteria</taxon>
        <taxon>Bacillati</taxon>
        <taxon>Actinomycetota</taxon>
        <taxon>Actinomycetes</taxon>
        <taxon>Streptosporangiales</taxon>
        <taxon>Thermomonosporaceae</taxon>
        <taxon>Actinomadura</taxon>
    </lineage>
</organism>
<evidence type="ECO:0000313" key="3">
    <source>
        <dbReference type="Proteomes" id="UP001597083"/>
    </source>
</evidence>
<sequence length="89" mass="9591">MAGSSNRQGAPDRPDASNRPDASDAPDASERPGSWDDETDSSRIGGLDPRDIEENLLGGPLRYTREQVEERSGIPAADVRAIWQALGFP</sequence>
<proteinExistence type="predicted"/>
<evidence type="ECO:0000313" key="2">
    <source>
        <dbReference type="EMBL" id="MFD0850631.1"/>
    </source>
</evidence>